<dbReference type="GO" id="GO:0031146">
    <property type="term" value="P:SCF-dependent proteasomal ubiquitin-dependent protein catabolic process"/>
    <property type="evidence" value="ECO:0007669"/>
    <property type="project" value="TreeGrafter"/>
</dbReference>
<dbReference type="EMBL" id="JAPTSV010000003">
    <property type="protein sequence ID" value="KAJ1529875.1"/>
    <property type="molecule type" value="Genomic_DNA"/>
</dbReference>
<dbReference type="Proteomes" id="UP001075354">
    <property type="component" value="Chromosome 3"/>
</dbReference>
<dbReference type="AlphaFoldDB" id="A0AAV7Y0T3"/>
<dbReference type="SUPFAM" id="SSF81383">
    <property type="entry name" value="F-box domain"/>
    <property type="match status" value="1"/>
</dbReference>
<dbReference type="PANTHER" id="PTHR12874:SF29">
    <property type="entry name" value="F-BOX ONLY PROTEIN 9"/>
    <property type="match status" value="1"/>
</dbReference>
<organism evidence="11 12">
    <name type="scientific">Megalurothrips usitatus</name>
    <name type="common">bean blossom thrips</name>
    <dbReference type="NCBI Taxonomy" id="439358"/>
    <lineage>
        <taxon>Eukaryota</taxon>
        <taxon>Metazoa</taxon>
        <taxon>Ecdysozoa</taxon>
        <taxon>Arthropoda</taxon>
        <taxon>Hexapoda</taxon>
        <taxon>Insecta</taxon>
        <taxon>Pterygota</taxon>
        <taxon>Neoptera</taxon>
        <taxon>Paraneoptera</taxon>
        <taxon>Thysanoptera</taxon>
        <taxon>Terebrantia</taxon>
        <taxon>Thripoidea</taxon>
        <taxon>Thripidae</taxon>
        <taxon>Megalurothrips</taxon>
    </lineage>
</organism>
<dbReference type="PROSITE" id="PS50005">
    <property type="entry name" value="TPR"/>
    <property type="match status" value="1"/>
</dbReference>
<evidence type="ECO:0000259" key="10">
    <source>
        <dbReference type="Pfam" id="PF19270"/>
    </source>
</evidence>
<dbReference type="SMART" id="SM00028">
    <property type="entry name" value="TPR"/>
    <property type="match status" value="1"/>
</dbReference>
<accession>A0AAV7Y0T3</accession>
<feature type="region of interest" description="Disordered" evidence="8">
    <location>
        <begin position="1"/>
        <end position="89"/>
    </location>
</feature>
<dbReference type="PANTHER" id="PTHR12874">
    <property type="entry name" value="F-BOX ONLY PROTEIN 48-RELATED"/>
    <property type="match status" value="1"/>
</dbReference>
<evidence type="ECO:0000256" key="5">
    <source>
        <dbReference type="ARBA" id="ARBA00022786"/>
    </source>
</evidence>
<dbReference type="FunFam" id="1.20.1280.50:FF:000012">
    <property type="entry name" value="F-box only protein 9"/>
    <property type="match status" value="1"/>
</dbReference>
<evidence type="ECO:0000313" key="11">
    <source>
        <dbReference type="EMBL" id="KAJ1529875.1"/>
    </source>
</evidence>
<evidence type="ECO:0000256" key="4">
    <source>
        <dbReference type="ARBA" id="ARBA00022490"/>
    </source>
</evidence>
<keyword evidence="4" id="KW-0963">Cytoplasm</keyword>
<evidence type="ECO:0000256" key="7">
    <source>
        <dbReference type="PROSITE-ProRule" id="PRU00339"/>
    </source>
</evidence>
<dbReference type="GO" id="GO:0005737">
    <property type="term" value="C:cytoplasm"/>
    <property type="evidence" value="ECO:0007669"/>
    <property type="project" value="UniProtKB-SubCell"/>
</dbReference>
<dbReference type="GO" id="GO:0019005">
    <property type="term" value="C:SCF ubiquitin ligase complex"/>
    <property type="evidence" value="ECO:0007669"/>
    <property type="project" value="TreeGrafter"/>
</dbReference>
<sequence length="459" mass="53411">MLPGNHSKHVSGKSSVGIRHNGSEDSDDNDEQDEPSSITPSDELSSFREKWQQELKSSPQHLRLQEPKNSPQHVRQLASSTRDENSETTECAHETIEEKAQALFMKGVQYEQEGKLYEAVKFYRRAVQLVPDIETRLYEASKAKVQPVEVDFEALSLEEASQEVSVTEEEEEDILLRFQRAFLRDRTVCQPDLPQNSTHLSSLPMEIILYIMKWIVSTELDLRALDVSCSAVCKGFYLAARDPEIWRLACIRVWGVNCGGLSNFESWRQMFIERPRVHFHGCYISKTTYIRHGENSFQDQFYRPWHLVEYFRYLRFFPEGLVLMLTTSDDPAVSVRELKHRNPRNSTVLRGHYRLHDDRVTIFLKREPDKVTGNNKTRNRKGRDSLWTEPCEQTFHLELQTASYRSHRHVQLVWQGYSVITLRGGNESTTNFDLISGRFPPFHFSRVKSYTSESESILQ</sequence>
<keyword evidence="5" id="KW-0833">Ubl conjugation pathway</keyword>
<comment type="pathway">
    <text evidence="2">Protein modification; protein ubiquitination.</text>
</comment>
<dbReference type="Gene3D" id="1.20.1280.50">
    <property type="match status" value="1"/>
</dbReference>
<dbReference type="InterPro" id="IPR011990">
    <property type="entry name" value="TPR-like_helical_dom_sf"/>
</dbReference>
<keyword evidence="12" id="KW-1185">Reference proteome</keyword>
<dbReference type="CDD" id="cd22089">
    <property type="entry name" value="F-box_FBXO9"/>
    <property type="match status" value="1"/>
</dbReference>
<dbReference type="InterPro" id="IPR045464">
    <property type="entry name" value="Hrt3/FBXO9_C"/>
</dbReference>
<dbReference type="InterPro" id="IPR036047">
    <property type="entry name" value="F-box-like_dom_sf"/>
</dbReference>
<dbReference type="Pfam" id="PF12937">
    <property type="entry name" value="F-box-like"/>
    <property type="match status" value="1"/>
</dbReference>
<dbReference type="InterPro" id="IPR019734">
    <property type="entry name" value="TPR_rpt"/>
</dbReference>
<comment type="subcellular location">
    <subcellularLocation>
        <location evidence="1">Cytoplasm</location>
    </subcellularLocation>
</comment>
<keyword evidence="6 7" id="KW-0802">TPR repeat</keyword>
<dbReference type="Pfam" id="PF19270">
    <property type="entry name" value="FBO_C"/>
    <property type="match status" value="1"/>
</dbReference>
<gene>
    <name evidence="11" type="ORF">ONE63_006607</name>
</gene>
<feature type="compositionally biased region" description="Acidic residues" evidence="8">
    <location>
        <begin position="24"/>
        <end position="34"/>
    </location>
</feature>
<feature type="compositionally biased region" description="Basic residues" evidence="8">
    <location>
        <begin position="1"/>
        <end position="11"/>
    </location>
</feature>
<dbReference type="SUPFAM" id="SSF48452">
    <property type="entry name" value="TPR-like"/>
    <property type="match status" value="1"/>
</dbReference>
<evidence type="ECO:0000256" key="8">
    <source>
        <dbReference type="SAM" id="MobiDB-lite"/>
    </source>
</evidence>
<dbReference type="PROSITE" id="PS50293">
    <property type="entry name" value="TPR_REGION"/>
    <property type="match status" value="1"/>
</dbReference>
<proteinExistence type="predicted"/>
<evidence type="ECO:0000256" key="6">
    <source>
        <dbReference type="ARBA" id="ARBA00022803"/>
    </source>
</evidence>
<evidence type="ECO:0000256" key="2">
    <source>
        <dbReference type="ARBA" id="ARBA00004906"/>
    </source>
</evidence>
<comment type="caution">
    <text evidence="11">The sequence shown here is derived from an EMBL/GenBank/DDBJ whole genome shotgun (WGS) entry which is preliminary data.</text>
</comment>
<evidence type="ECO:0000256" key="3">
    <source>
        <dbReference type="ARBA" id="ARBA00019775"/>
    </source>
</evidence>
<evidence type="ECO:0000259" key="9">
    <source>
        <dbReference type="Pfam" id="PF12937"/>
    </source>
</evidence>
<name>A0AAV7Y0T3_9NEOP</name>
<feature type="domain" description="F-box protein Hrt3/FBXO9 C-terminal" evidence="10">
    <location>
        <begin position="265"/>
        <end position="372"/>
    </location>
</feature>
<dbReference type="Gene3D" id="1.25.40.10">
    <property type="entry name" value="Tetratricopeptide repeat domain"/>
    <property type="match status" value="1"/>
</dbReference>
<feature type="repeat" description="TPR" evidence="7">
    <location>
        <begin position="100"/>
        <end position="133"/>
    </location>
</feature>
<feature type="compositionally biased region" description="Polar residues" evidence="8">
    <location>
        <begin position="67"/>
        <end position="80"/>
    </location>
</feature>
<feature type="domain" description="F-box" evidence="9">
    <location>
        <begin position="200"/>
        <end position="252"/>
    </location>
</feature>
<evidence type="ECO:0000256" key="1">
    <source>
        <dbReference type="ARBA" id="ARBA00004496"/>
    </source>
</evidence>
<dbReference type="InterPro" id="IPR001810">
    <property type="entry name" value="F-box_dom"/>
</dbReference>
<evidence type="ECO:0000313" key="12">
    <source>
        <dbReference type="Proteomes" id="UP001075354"/>
    </source>
</evidence>
<reference evidence="11" key="1">
    <citation type="submission" date="2022-12" db="EMBL/GenBank/DDBJ databases">
        <title>Chromosome-level genome assembly of the bean flower thrips Megalurothrips usitatus.</title>
        <authorList>
            <person name="Ma L."/>
            <person name="Liu Q."/>
            <person name="Li H."/>
            <person name="Cai W."/>
        </authorList>
    </citation>
    <scope>NUCLEOTIDE SEQUENCE</scope>
    <source>
        <strain evidence="11">Cailab_2022a</strain>
    </source>
</reference>
<protein>
    <recommendedName>
        <fullName evidence="3">F-box only protein 9</fullName>
    </recommendedName>
</protein>